<dbReference type="EMBL" id="AKWE02000077">
    <property type="protein sequence ID" value="EMO58440.1"/>
    <property type="molecule type" value="Genomic_DNA"/>
</dbReference>
<reference evidence="1 2" key="1">
    <citation type="submission" date="2013-01" db="EMBL/GenBank/DDBJ databases">
        <authorList>
            <person name="Harkins D.M."/>
            <person name="Durkin A.S."/>
            <person name="Brinkac L.M."/>
            <person name="Haft D.H."/>
            <person name="Selengut J.D."/>
            <person name="Sanka R."/>
            <person name="DePew J."/>
            <person name="Purushe J."/>
            <person name="Matthias M.A."/>
            <person name="Vinetz J.M."/>
            <person name="Sutton G.G."/>
            <person name="Nierman W.C."/>
            <person name="Fouts D.E."/>
        </authorList>
    </citation>
    <scope>NUCLEOTIDE SEQUENCE [LARGE SCALE GENOMIC DNA]</scope>
    <source>
        <strain evidence="1 2">CBC1416</strain>
    </source>
</reference>
<sequence>MTRLDQIIKDHLPLQSPVCTDSAYPFLYQIYSNHRSVNHSAKSKDIRYRWAKDRWSKNGISNNVSEGNQRLLKTAFSSYTYIRPENSTRYLNEFSFLKNAQVFGLDVLVCGDGGCWRGNFFSHEFRKPKAVGIRGKRFRFEQFDEHSTHRNSMKERKSPEFYPIVFKGPKRESFQFELLF</sequence>
<accession>M6VNU4</accession>
<name>M6VNU4_9LEPT</name>
<protein>
    <submittedName>
        <fullName evidence="1">ISXO2-like transposase domain protein</fullName>
    </submittedName>
</protein>
<dbReference type="Proteomes" id="UP000012149">
    <property type="component" value="Unassembled WGS sequence"/>
</dbReference>
<dbReference type="AlphaFoldDB" id="M6VNU4"/>
<gene>
    <name evidence="1" type="ORF">LEP1GSC161_3129</name>
</gene>
<proteinExistence type="predicted"/>
<evidence type="ECO:0000313" key="2">
    <source>
        <dbReference type="Proteomes" id="UP000012149"/>
    </source>
</evidence>
<organism evidence="1 2">
    <name type="scientific">Leptospira santarosai str. CBC1416</name>
    <dbReference type="NCBI Taxonomy" id="1193059"/>
    <lineage>
        <taxon>Bacteria</taxon>
        <taxon>Pseudomonadati</taxon>
        <taxon>Spirochaetota</taxon>
        <taxon>Spirochaetia</taxon>
        <taxon>Leptospirales</taxon>
        <taxon>Leptospiraceae</taxon>
        <taxon>Leptospira</taxon>
    </lineage>
</organism>
<comment type="caution">
    <text evidence="1">The sequence shown here is derived from an EMBL/GenBank/DDBJ whole genome shotgun (WGS) entry which is preliminary data.</text>
</comment>
<evidence type="ECO:0000313" key="1">
    <source>
        <dbReference type="EMBL" id="EMO58440.1"/>
    </source>
</evidence>